<dbReference type="PATRIC" id="fig|1276246.3.peg.50"/>
<dbReference type="Gene3D" id="2.40.40.20">
    <property type="match status" value="1"/>
</dbReference>
<dbReference type="Gene3D" id="2.40.50.100">
    <property type="match status" value="1"/>
</dbReference>
<evidence type="ECO:0000256" key="10">
    <source>
        <dbReference type="RuleBase" id="RU004279"/>
    </source>
</evidence>
<dbReference type="CDD" id="cd02655">
    <property type="entry name" value="RNAP_beta'_C"/>
    <property type="match status" value="1"/>
</dbReference>
<evidence type="ECO:0000256" key="8">
    <source>
        <dbReference type="ARBA" id="ARBA00048552"/>
    </source>
</evidence>
<dbReference type="Pfam" id="PF05000">
    <property type="entry name" value="RNA_pol_Rpb1_4"/>
    <property type="match status" value="1"/>
</dbReference>
<comment type="catalytic activity">
    <reaction evidence="8 9 10">
        <text>RNA(n) + a ribonucleoside 5'-triphosphate = RNA(n+1) + diphosphate</text>
        <dbReference type="Rhea" id="RHEA:21248"/>
        <dbReference type="Rhea" id="RHEA-COMP:14527"/>
        <dbReference type="Rhea" id="RHEA-COMP:17342"/>
        <dbReference type="ChEBI" id="CHEBI:33019"/>
        <dbReference type="ChEBI" id="CHEBI:61557"/>
        <dbReference type="ChEBI" id="CHEBI:140395"/>
        <dbReference type="EC" id="2.7.7.6"/>
    </reaction>
</comment>
<evidence type="ECO:0000256" key="6">
    <source>
        <dbReference type="ARBA" id="ARBA00022723"/>
    </source>
</evidence>
<dbReference type="Gene3D" id="1.10.150.390">
    <property type="match status" value="1"/>
</dbReference>
<dbReference type="InterPro" id="IPR000722">
    <property type="entry name" value="RNA_pol_asu"/>
</dbReference>
<dbReference type="GO" id="GO:0003899">
    <property type="term" value="F:DNA-directed RNA polymerase activity"/>
    <property type="evidence" value="ECO:0007669"/>
    <property type="project" value="UniProtKB-UniRule"/>
</dbReference>
<sequence>MANKRMIKIELASPDVIRSWSRGEVTKPETINYKTLKTEKEGLFDERIFGPTKNYECSCGKYKKVKNKGKVCERCGVEITESIVRRERMGHIELEEPVTHIWMLKVAPSRIASILDLKTKEVEEVVYFVSHIVLDPGNSKHLKKGMVLDLGNAKASLKTREKLLKTLEDIKEELEPDSFQWKRADNLIAQLKSSSTPFSMDEAATFIARNINAKFGIGASAIEELLQNINLDAEIEKIKEDLKERKGSTEQNKMMKRLEVLDSLKKSNSKPEWMILRVIPVIPPDIRPIIQLDGGRFTTSEINDLYRRIIIRNERLKKVKSMGAPSIIVNNEKRMLQEAVDALLDNERKPRPVTGKDKRALKSLTSILKGKQGRFRQNLLGKRVDYSGRSVIAIGPDLKMYQAGIPRDMAITLFKPFVIKRLQEKELAENVKVAEKMILSNDAKVWDILEEVIKDRPVLLNRAPTLHRLGIQAFEPKLVKGKAIRLHPLVTTAFNADFDGDQMAVHLPISDEAVAEARALMLGSKAILGPKDGKPIVTPTQDMILGNYYITTEEKETETNGIKGQATLFASYQEVKIAYETQSVSLNAIVAMPVSELKNKMFAEEDQDKYLITTVGKIFFNQMFVEQFPWIVNHNILNAETEIKNFLVDSNTDLNAYIENEYTIQQPIKKKELSLIIERYFKVYGAQKTAQMLDNMKDLGFKFSSKSGTTISAADVVAYTQKFDDFKIADEKVNQITEFYNMGMLTKAEKKRRVIAIWSSVKDKIQSKLEGVLKQDPKNPVFVMADSGARGNVSNFTQLVGMRGLMNDPKGDIKEIPIKSSFREGLTVSEYFISTHGARKGMADVALKTADSGYLTRRLVDISQEIIVTEEDCGSKNGFNVYSIIETKHNNIIVPLKDRLTGRYTFQEVVDKNNKVIAQANTLITAELADAIVGAGVEDVLIRTVLTCNTNRGVCRKCYGINLATGHEVALGEPVGVVAAQSIGEPGTQLTMRTFHTGGVAGGADITQGLPRIKELLDVTTPKGSIAIISQIDGTVKEVKEEDGILSILVASDQDERKYKSQYGAIARVQVGDFVKRGKKLTEGAINIKELLEVAKIEDVQNYILKEVQKVYRLQGIEISDKYIEIIVKQMLNKVKIIDSGETNLLPGEIISSRTYKNEVLTSITAGKKPPLAKHVIFGIKKAPLESDSWLSSASFQDTARVLVKAVIKGKVDKLEGLKENIMLGNLIPAGTGLTGSADIIQKGKETYESEY</sequence>
<feature type="binding site" evidence="9">
    <location>
        <position position="955"/>
    </location>
    <ligand>
        <name>Zn(2+)</name>
        <dbReference type="ChEBI" id="CHEBI:29105"/>
        <label>2</label>
    </ligand>
</feature>
<dbReference type="Pfam" id="PF04983">
    <property type="entry name" value="RNA_pol_Rpb1_3"/>
    <property type="match status" value="1"/>
</dbReference>
<keyword evidence="3 9" id="KW-0240">DNA-directed RNA polymerase</keyword>
<dbReference type="RefSeq" id="WP_025362638.1">
    <property type="nucleotide sequence ID" value="NZ_CP006681.1"/>
</dbReference>
<evidence type="ECO:0000256" key="7">
    <source>
        <dbReference type="ARBA" id="ARBA00023163"/>
    </source>
</evidence>
<dbReference type="AlphaFoldDB" id="W6A5X4"/>
<dbReference type="GO" id="GO:0000428">
    <property type="term" value="C:DNA-directed RNA polymerase complex"/>
    <property type="evidence" value="ECO:0007669"/>
    <property type="project" value="UniProtKB-KW"/>
</dbReference>
<keyword evidence="7 9" id="KW-0804">Transcription</keyword>
<dbReference type="Pfam" id="PF04997">
    <property type="entry name" value="RNA_pol_Rpb1_1"/>
    <property type="match status" value="1"/>
</dbReference>
<dbReference type="eggNOG" id="COG0086">
    <property type="taxonomic scope" value="Bacteria"/>
</dbReference>
<dbReference type="Proteomes" id="UP000019267">
    <property type="component" value="Chromosome"/>
</dbReference>
<dbReference type="GO" id="GO:0000287">
    <property type="term" value="F:magnesium ion binding"/>
    <property type="evidence" value="ECO:0007669"/>
    <property type="project" value="UniProtKB-UniRule"/>
</dbReference>
<feature type="binding site" evidence="9">
    <location>
        <position position="499"/>
    </location>
    <ligand>
        <name>Mg(2+)</name>
        <dbReference type="ChEBI" id="CHEBI:18420"/>
    </ligand>
</feature>
<dbReference type="Gene3D" id="1.10.132.30">
    <property type="match status" value="1"/>
</dbReference>
<keyword evidence="6 9" id="KW-0479">Metal-binding</keyword>
<dbReference type="GO" id="GO:0003677">
    <property type="term" value="F:DNA binding"/>
    <property type="evidence" value="ECO:0007669"/>
    <property type="project" value="UniProtKB-UniRule"/>
</dbReference>
<dbReference type="InterPro" id="IPR007066">
    <property type="entry name" value="RNA_pol_Rpb1_3"/>
</dbReference>
<feature type="binding site" evidence="9">
    <location>
        <position position="948"/>
    </location>
    <ligand>
        <name>Zn(2+)</name>
        <dbReference type="ChEBI" id="CHEBI:29105"/>
        <label>2</label>
    </ligand>
</feature>
<keyword evidence="9" id="KW-0862">Zinc</keyword>
<feature type="binding site" evidence="9">
    <location>
        <position position="873"/>
    </location>
    <ligand>
        <name>Zn(2+)</name>
        <dbReference type="ChEBI" id="CHEBI:29105"/>
        <label>2</label>
    </ligand>
</feature>
<dbReference type="Gene3D" id="1.10.274.100">
    <property type="entry name" value="RNA polymerase Rpb1, domain 3"/>
    <property type="match status" value="1"/>
</dbReference>
<dbReference type="GO" id="GO:0008270">
    <property type="term" value="F:zinc ion binding"/>
    <property type="evidence" value="ECO:0007669"/>
    <property type="project" value="UniProtKB-UniRule"/>
</dbReference>
<comment type="cofactor">
    <cofactor evidence="9">
        <name>Mg(2+)</name>
        <dbReference type="ChEBI" id="CHEBI:18420"/>
    </cofactor>
    <text evidence="9">Binds 1 Mg(2+) ion per subunit.</text>
</comment>
<feature type="binding site" evidence="9">
    <location>
        <position position="958"/>
    </location>
    <ligand>
        <name>Zn(2+)</name>
        <dbReference type="ChEBI" id="CHEBI:29105"/>
        <label>2</label>
    </ligand>
</feature>
<dbReference type="OrthoDB" id="9815296at2"/>
<evidence type="ECO:0000256" key="2">
    <source>
        <dbReference type="ARBA" id="ARBA00006460"/>
    </source>
</evidence>
<dbReference type="CDD" id="cd01609">
    <property type="entry name" value="RNAP_beta'_N"/>
    <property type="match status" value="1"/>
</dbReference>
<protein>
    <recommendedName>
        <fullName evidence="9">DNA-directed RNA polymerase subunit beta'</fullName>
        <shortName evidence="9">RNAP subunit beta'</shortName>
        <ecNumber evidence="9">2.7.7.6</ecNumber>
    </recommendedName>
    <alternativeName>
        <fullName evidence="9">RNA polymerase subunit beta'</fullName>
    </alternativeName>
    <alternativeName>
        <fullName evidence="9">Transcriptase subunit beta'</fullName>
    </alternativeName>
</protein>
<dbReference type="Pfam" id="PF04998">
    <property type="entry name" value="RNA_pol_Rpb1_5"/>
    <property type="match status" value="1"/>
</dbReference>
<dbReference type="InterPro" id="IPR007083">
    <property type="entry name" value="RNA_pol_Rpb1_4"/>
</dbReference>
<keyword evidence="5 9" id="KW-0548">Nucleotidyltransferase</keyword>
<dbReference type="HAMAP" id="MF_01322">
    <property type="entry name" value="RNApol_bact_RpoC"/>
    <property type="match status" value="1"/>
</dbReference>
<name>W6A5X4_9MOLU</name>
<dbReference type="EC" id="2.7.7.6" evidence="9"/>
<dbReference type="HOGENOM" id="CLU_000524_3_1_14"/>
<evidence type="ECO:0000259" key="11">
    <source>
        <dbReference type="SMART" id="SM00663"/>
    </source>
</evidence>
<feature type="binding site" evidence="9">
    <location>
        <position position="57"/>
    </location>
    <ligand>
        <name>Zn(2+)</name>
        <dbReference type="ChEBI" id="CHEBI:29105"/>
        <label>1</label>
    </ligand>
</feature>
<comment type="subunit">
    <text evidence="9">The RNAP catalytic core consists of 2 alpha, 1 beta, 1 beta' and 1 omega subunit. When a sigma factor is associated with the core the holoenzyme is formed, which can initiate transcription.</text>
</comment>
<feature type="binding site" evidence="9">
    <location>
        <position position="59"/>
    </location>
    <ligand>
        <name>Zn(2+)</name>
        <dbReference type="ChEBI" id="CHEBI:29105"/>
        <label>1</label>
    </ligand>
</feature>
<evidence type="ECO:0000256" key="1">
    <source>
        <dbReference type="ARBA" id="ARBA00004026"/>
    </source>
</evidence>
<gene>
    <name evidence="9 12" type="primary">rpoC</name>
    <name evidence="12" type="ORF">SCULI_v1c00510</name>
</gene>
<organism evidence="12 13">
    <name type="scientific">Spiroplasma culicicola AES-1</name>
    <dbReference type="NCBI Taxonomy" id="1276246"/>
    <lineage>
        <taxon>Bacteria</taxon>
        <taxon>Bacillati</taxon>
        <taxon>Mycoplasmatota</taxon>
        <taxon>Mollicutes</taxon>
        <taxon>Entomoplasmatales</taxon>
        <taxon>Spiroplasmataceae</taxon>
        <taxon>Spiroplasma</taxon>
    </lineage>
</organism>
<dbReference type="Gene3D" id="4.10.860.120">
    <property type="entry name" value="RNA polymerase II, clamp domain"/>
    <property type="match status" value="1"/>
</dbReference>
<feature type="binding site" evidence="9">
    <location>
        <position position="75"/>
    </location>
    <ligand>
        <name>Zn(2+)</name>
        <dbReference type="ChEBI" id="CHEBI:29105"/>
        <label>1</label>
    </ligand>
</feature>
<dbReference type="PANTHER" id="PTHR19376:SF54">
    <property type="entry name" value="DNA-DIRECTED RNA POLYMERASE SUBUNIT BETA"/>
    <property type="match status" value="1"/>
</dbReference>
<dbReference type="PANTHER" id="PTHR19376">
    <property type="entry name" value="DNA-DIRECTED RNA POLYMERASE"/>
    <property type="match status" value="1"/>
</dbReference>
<feature type="binding site" evidence="9">
    <location>
        <position position="501"/>
    </location>
    <ligand>
        <name>Mg(2+)</name>
        <dbReference type="ChEBI" id="CHEBI:18420"/>
    </ligand>
</feature>
<feature type="domain" description="RNA polymerase N-terminal" evidence="11">
    <location>
        <begin position="272"/>
        <end position="551"/>
    </location>
</feature>
<dbReference type="SMART" id="SM00663">
    <property type="entry name" value="RPOLA_N"/>
    <property type="match status" value="1"/>
</dbReference>
<evidence type="ECO:0000256" key="5">
    <source>
        <dbReference type="ARBA" id="ARBA00022695"/>
    </source>
</evidence>
<accession>W6A5X4</accession>
<evidence type="ECO:0000256" key="3">
    <source>
        <dbReference type="ARBA" id="ARBA00022478"/>
    </source>
</evidence>
<dbReference type="InterPro" id="IPR007081">
    <property type="entry name" value="RNA_pol_Rpb1_5"/>
</dbReference>
<proteinExistence type="inferred from homology"/>
<evidence type="ECO:0000256" key="4">
    <source>
        <dbReference type="ARBA" id="ARBA00022679"/>
    </source>
</evidence>
<dbReference type="InterPro" id="IPR042102">
    <property type="entry name" value="RNA_pol_Rpb1_3_sf"/>
</dbReference>
<dbReference type="STRING" id="1276246.SCULI_v1c00510"/>
<dbReference type="SUPFAM" id="SSF64484">
    <property type="entry name" value="beta and beta-prime subunits of DNA dependent RNA-polymerase"/>
    <property type="match status" value="1"/>
</dbReference>
<dbReference type="GO" id="GO:0006351">
    <property type="term" value="P:DNA-templated transcription"/>
    <property type="evidence" value="ECO:0007669"/>
    <property type="project" value="UniProtKB-UniRule"/>
</dbReference>
<dbReference type="InterPro" id="IPR038120">
    <property type="entry name" value="Rpb1_funnel_sf"/>
</dbReference>
<keyword evidence="4 9" id="KW-0808">Transferase</keyword>
<evidence type="ECO:0000313" key="12">
    <source>
        <dbReference type="EMBL" id="AHI52392.1"/>
    </source>
</evidence>
<dbReference type="KEGG" id="scq:SCULI_v1c00510"/>
<keyword evidence="13" id="KW-1185">Reference proteome</keyword>
<dbReference type="NCBIfam" id="TIGR02386">
    <property type="entry name" value="rpoC_TIGR"/>
    <property type="match status" value="1"/>
</dbReference>
<reference evidence="12 13" key="1">
    <citation type="journal article" date="2014" name="Genome Biol. Evol.">
        <title>Molecular evolution of the substrate utilization strategies and putative virulence factors in mosquito-associated Spiroplasma species.</title>
        <authorList>
            <person name="Chang T.H."/>
            <person name="Lo W.S."/>
            <person name="Ku C."/>
            <person name="Chen L.L."/>
            <person name="Kuo C.H."/>
        </authorList>
    </citation>
    <scope>NUCLEOTIDE SEQUENCE [LARGE SCALE GENOMIC DNA]</scope>
    <source>
        <strain evidence="12">AES-1</strain>
    </source>
</reference>
<dbReference type="InterPro" id="IPR007080">
    <property type="entry name" value="RNA_pol_Rpb1_1"/>
</dbReference>
<evidence type="ECO:0000313" key="13">
    <source>
        <dbReference type="Proteomes" id="UP000019267"/>
    </source>
</evidence>
<dbReference type="InterPro" id="IPR006592">
    <property type="entry name" value="RNA_pol_N"/>
</dbReference>
<dbReference type="EMBL" id="CP006681">
    <property type="protein sequence ID" value="AHI52392.1"/>
    <property type="molecule type" value="Genomic_DNA"/>
</dbReference>
<comment type="function">
    <text evidence="1 9 10">DNA-dependent RNA polymerase catalyzes the transcription of DNA into RNA using the four ribonucleoside triphosphates as substrates.</text>
</comment>
<dbReference type="InterPro" id="IPR044893">
    <property type="entry name" value="RNA_pol_Rpb1_clamp_domain"/>
</dbReference>
<dbReference type="Gene3D" id="1.10.40.90">
    <property type="match status" value="1"/>
</dbReference>
<feature type="binding site" evidence="9">
    <location>
        <position position="497"/>
    </location>
    <ligand>
        <name>Mg(2+)</name>
        <dbReference type="ChEBI" id="CHEBI:18420"/>
    </ligand>
</feature>
<dbReference type="Pfam" id="PF00623">
    <property type="entry name" value="RNA_pol_Rpb1_2"/>
    <property type="match status" value="1"/>
</dbReference>
<comment type="similarity">
    <text evidence="2 9 10">Belongs to the RNA polymerase beta' chain family.</text>
</comment>
<comment type="cofactor">
    <cofactor evidence="9">
        <name>Zn(2+)</name>
        <dbReference type="ChEBI" id="CHEBI:29105"/>
    </cofactor>
    <text evidence="9">Binds 2 Zn(2+) ions per subunit.</text>
</comment>
<dbReference type="InterPro" id="IPR045867">
    <property type="entry name" value="DNA-dir_RpoC_beta_prime"/>
</dbReference>
<evidence type="ECO:0000256" key="9">
    <source>
        <dbReference type="HAMAP-Rule" id="MF_01322"/>
    </source>
</evidence>
<keyword evidence="9" id="KW-0460">Magnesium</keyword>
<dbReference type="InterPro" id="IPR012754">
    <property type="entry name" value="DNA-dir_RpoC_beta_prime_bact"/>
</dbReference>
<dbReference type="Gene3D" id="1.10.1790.20">
    <property type="match status" value="1"/>
</dbReference>
<feature type="binding site" evidence="9">
    <location>
        <position position="72"/>
    </location>
    <ligand>
        <name>Zn(2+)</name>
        <dbReference type="ChEBI" id="CHEBI:29105"/>
        <label>1</label>
    </ligand>
</feature>